<protein>
    <submittedName>
        <fullName evidence="2">Uncharacterized protein</fullName>
    </submittedName>
</protein>
<dbReference type="Proteomes" id="UP001270362">
    <property type="component" value="Unassembled WGS sequence"/>
</dbReference>
<accession>A0AAE0XG84</accession>
<keyword evidence="3" id="KW-1185">Reference proteome</keyword>
<gene>
    <name evidence="2" type="ORF">B0T22DRAFT_26405</name>
</gene>
<evidence type="ECO:0000313" key="3">
    <source>
        <dbReference type="Proteomes" id="UP001270362"/>
    </source>
</evidence>
<reference evidence="2" key="1">
    <citation type="journal article" date="2023" name="Mol. Phylogenet. Evol.">
        <title>Genome-scale phylogeny and comparative genomics of the fungal order Sordariales.</title>
        <authorList>
            <person name="Hensen N."/>
            <person name="Bonometti L."/>
            <person name="Westerberg I."/>
            <person name="Brannstrom I.O."/>
            <person name="Guillou S."/>
            <person name="Cros-Aarteil S."/>
            <person name="Calhoun S."/>
            <person name="Haridas S."/>
            <person name="Kuo A."/>
            <person name="Mondo S."/>
            <person name="Pangilinan J."/>
            <person name="Riley R."/>
            <person name="LaButti K."/>
            <person name="Andreopoulos B."/>
            <person name="Lipzen A."/>
            <person name="Chen C."/>
            <person name="Yan M."/>
            <person name="Daum C."/>
            <person name="Ng V."/>
            <person name="Clum A."/>
            <person name="Steindorff A."/>
            <person name="Ohm R.A."/>
            <person name="Martin F."/>
            <person name="Silar P."/>
            <person name="Natvig D.O."/>
            <person name="Lalanne C."/>
            <person name="Gautier V."/>
            <person name="Ament-Velasquez S.L."/>
            <person name="Kruys A."/>
            <person name="Hutchinson M.I."/>
            <person name="Powell A.J."/>
            <person name="Barry K."/>
            <person name="Miller A.N."/>
            <person name="Grigoriev I.V."/>
            <person name="Debuchy R."/>
            <person name="Gladieux P."/>
            <person name="Hiltunen Thoren M."/>
            <person name="Johannesson H."/>
        </authorList>
    </citation>
    <scope>NUCLEOTIDE SEQUENCE</scope>
    <source>
        <strain evidence="2">CBS 314.62</strain>
    </source>
</reference>
<comment type="caution">
    <text evidence="2">The sequence shown here is derived from an EMBL/GenBank/DDBJ whole genome shotgun (WGS) entry which is preliminary data.</text>
</comment>
<dbReference type="AlphaFoldDB" id="A0AAE0XG84"/>
<proteinExistence type="predicted"/>
<feature type="region of interest" description="Disordered" evidence="1">
    <location>
        <begin position="1"/>
        <end position="32"/>
    </location>
</feature>
<sequence length="202" mass="22096">MASKNPLPENPSIPLHTKPSAQAQTPITLPLPPLTTTTTAALHDSLNEAKDTLTEVMDLVYESRDINDEVKALLAEVSRETRAAAQNTAALLRNQGLRNPALPIAPLVVYRSGGSVAAPDAALWPRDADEFYALRDPQTERQRSMVGYLVGFYGVDVPRWGEGMEDYELAVDLVENVLGLQEDRFIAYRATGTKTRPRLGAV</sequence>
<evidence type="ECO:0000313" key="2">
    <source>
        <dbReference type="EMBL" id="KAK3692810.1"/>
    </source>
</evidence>
<reference evidence="2" key="2">
    <citation type="submission" date="2023-06" db="EMBL/GenBank/DDBJ databases">
        <authorList>
            <consortium name="Lawrence Berkeley National Laboratory"/>
            <person name="Haridas S."/>
            <person name="Hensen N."/>
            <person name="Bonometti L."/>
            <person name="Westerberg I."/>
            <person name="Brannstrom I.O."/>
            <person name="Guillou S."/>
            <person name="Cros-Aarteil S."/>
            <person name="Calhoun S."/>
            <person name="Kuo A."/>
            <person name="Mondo S."/>
            <person name="Pangilinan J."/>
            <person name="Riley R."/>
            <person name="Labutti K."/>
            <person name="Andreopoulos B."/>
            <person name="Lipzen A."/>
            <person name="Chen C."/>
            <person name="Yanf M."/>
            <person name="Daum C."/>
            <person name="Ng V."/>
            <person name="Clum A."/>
            <person name="Steindorff A."/>
            <person name="Ohm R."/>
            <person name="Martin F."/>
            <person name="Silar P."/>
            <person name="Natvig D."/>
            <person name="Lalanne C."/>
            <person name="Gautier V."/>
            <person name="Ament-Velasquez S.L."/>
            <person name="Kruys A."/>
            <person name="Hutchinson M.I."/>
            <person name="Powell A.J."/>
            <person name="Barry K."/>
            <person name="Miller A.N."/>
            <person name="Grigoriev I.V."/>
            <person name="Debuchy R."/>
            <person name="Gladieux P."/>
            <person name="Thoren M.H."/>
            <person name="Johannesson H."/>
        </authorList>
    </citation>
    <scope>NUCLEOTIDE SEQUENCE</scope>
    <source>
        <strain evidence="2">CBS 314.62</strain>
    </source>
</reference>
<organism evidence="2 3">
    <name type="scientific">Podospora appendiculata</name>
    <dbReference type="NCBI Taxonomy" id="314037"/>
    <lineage>
        <taxon>Eukaryota</taxon>
        <taxon>Fungi</taxon>
        <taxon>Dikarya</taxon>
        <taxon>Ascomycota</taxon>
        <taxon>Pezizomycotina</taxon>
        <taxon>Sordariomycetes</taxon>
        <taxon>Sordariomycetidae</taxon>
        <taxon>Sordariales</taxon>
        <taxon>Podosporaceae</taxon>
        <taxon>Podospora</taxon>
    </lineage>
</organism>
<name>A0AAE0XG84_9PEZI</name>
<dbReference type="EMBL" id="JAULSO010000001">
    <property type="protein sequence ID" value="KAK3692810.1"/>
    <property type="molecule type" value="Genomic_DNA"/>
</dbReference>
<evidence type="ECO:0000256" key="1">
    <source>
        <dbReference type="SAM" id="MobiDB-lite"/>
    </source>
</evidence>